<dbReference type="EMBL" id="JOWA01000132">
    <property type="protein sequence ID" value="KEZ40172.1"/>
    <property type="molecule type" value="Genomic_DNA"/>
</dbReference>
<dbReference type="RefSeq" id="XP_016639971.1">
    <property type="nucleotide sequence ID" value="XM_016790668.1"/>
</dbReference>
<feature type="transmembrane region" description="Helical" evidence="7">
    <location>
        <begin position="56"/>
        <end position="82"/>
    </location>
</feature>
<evidence type="ECO:0000259" key="8">
    <source>
        <dbReference type="PROSITE" id="PS50850"/>
    </source>
</evidence>
<feature type="compositionally biased region" description="Low complexity" evidence="6">
    <location>
        <begin position="631"/>
        <end position="645"/>
    </location>
</feature>
<feature type="transmembrane region" description="Helical" evidence="7">
    <location>
        <begin position="382"/>
        <end position="403"/>
    </location>
</feature>
<dbReference type="HOGENOM" id="CLU_330676_0_0_1"/>
<dbReference type="Gene3D" id="3.40.50.1820">
    <property type="entry name" value="alpha/beta hydrolase"/>
    <property type="match status" value="1"/>
</dbReference>
<feature type="transmembrane region" description="Helical" evidence="7">
    <location>
        <begin position="164"/>
        <end position="188"/>
    </location>
</feature>
<feature type="transmembrane region" description="Helical" evidence="7">
    <location>
        <begin position="409"/>
        <end position="428"/>
    </location>
</feature>
<comment type="subcellular location">
    <subcellularLocation>
        <location evidence="1">Membrane</location>
        <topology evidence="1">Multi-pass membrane protein</topology>
    </subcellularLocation>
</comment>
<name>A0A084FYL0_PSEDA</name>
<accession>A0A084FYL0</accession>
<evidence type="ECO:0000256" key="4">
    <source>
        <dbReference type="ARBA" id="ARBA00022989"/>
    </source>
</evidence>
<feature type="transmembrane region" description="Helical" evidence="7">
    <location>
        <begin position="134"/>
        <end position="152"/>
    </location>
</feature>
<dbReference type="VEuPathDB" id="FungiDB:SAPIO_CDS9222"/>
<organism evidence="9 10">
    <name type="scientific">Pseudallescheria apiosperma</name>
    <name type="common">Scedosporium apiospermum</name>
    <dbReference type="NCBI Taxonomy" id="563466"/>
    <lineage>
        <taxon>Eukaryota</taxon>
        <taxon>Fungi</taxon>
        <taxon>Dikarya</taxon>
        <taxon>Ascomycota</taxon>
        <taxon>Pezizomycotina</taxon>
        <taxon>Sordariomycetes</taxon>
        <taxon>Hypocreomycetidae</taxon>
        <taxon>Microascales</taxon>
        <taxon>Microascaceae</taxon>
        <taxon>Scedosporium</taxon>
    </lineage>
</organism>
<keyword evidence="4 7" id="KW-1133">Transmembrane helix</keyword>
<dbReference type="InterPro" id="IPR020846">
    <property type="entry name" value="MFS_dom"/>
</dbReference>
<dbReference type="InterPro" id="IPR005828">
    <property type="entry name" value="MFS_sugar_transport-like"/>
</dbReference>
<feature type="transmembrane region" description="Helical" evidence="7">
    <location>
        <begin position="355"/>
        <end position="375"/>
    </location>
</feature>
<evidence type="ECO:0000256" key="1">
    <source>
        <dbReference type="ARBA" id="ARBA00004141"/>
    </source>
</evidence>
<protein>
    <recommendedName>
        <fullName evidence="8">Major facilitator superfamily (MFS) profile domain-containing protein</fullName>
    </recommendedName>
</protein>
<evidence type="ECO:0000256" key="5">
    <source>
        <dbReference type="ARBA" id="ARBA00023136"/>
    </source>
</evidence>
<dbReference type="SUPFAM" id="SSF53474">
    <property type="entry name" value="alpha/beta-Hydrolases"/>
    <property type="match status" value="1"/>
</dbReference>
<dbReference type="InterPro" id="IPR000073">
    <property type="entry name" value="AB_hydrolase_1"/>
</dbReference>
<feature type="transmembrane region" description="Helical" evidence="7">
    <location>
        <begin position="200"/>
        <end position="222"/>
    </location>
</feature>
<feature type="transmembrane region" description="Helical" evidence="7">
    <location>
        <begin position="234"/>
        <end position="252"/>
    </location>
</feature>
<reference evidence="9 10" key="1">
    <citation type="journal article" date="2014" name="Genome Announc.">
        <title>Draft genome sequence of the pathogenic fungus Scedosporium apiospermum.</title>
        <authorList>
            <person name="Vandeputte P."/>
            <person name="Ghamrawi S."/>
            <person name="Rechenmann M."/>
            <person name="Iltis A."/>
            <person name="Giraud S."/>
            <person name="Fleury M."/>
            <person name="Thornton C."/>
            <person name="Delhaes L."/>
            <person name="Meyer W."/>
            <person name="Papon N."/>
            <person name="Bouchara J.P."/>
        </authorList>
    </citation>
    <scope>NUCLEOTIDE SEQUENCE [LARGE SCALE GENOMIC DNA]</scope>
    <source>
        <strain evidence="9 10">IHEM 14462</strain>
    </source>
</reference>
<dbReference type="KEGG" id="sapo:SAPIO_CDS9222"/>
<dbReference type="Proteomes" id="UP000028545">
    <property type="component" value="Unassembled WGS sequence"/>
</dbReference>
<dbReference type="GO" id="GO:0016020">
    <property type="term" value="C:membrane"/>
    <property type="evidence" value="ECO:0007669"/>
    <property type="project" value="UniProtKB-SubCell"/>
</dbReference>
<feature type="transmembrane region" description="Helical" evidence="7">
    <location>
        <begin position="449"/>
        <end position="470"/>
    </location>
</feature>
<dbReference type="InterPro" id="IPR050360">
    <property type="entry name" value="MFS_Sugar_Transporters"/>
</dbReference>
<feature type="compositionally biased region" description="Polar residues" evidence="6">
    <location>
        <begin position="646"/>
        <end position="655"/>
    </location>
</feature>
<dbReference type="InterPro" id="IPR036259">
    <property type="entry name" value="MFS_trans_sf"/>
</dbReference>
<dbReference type="InterPro" id="IPR029058">
    <property type="entry name" value="AB_hydrolase_fold"/>
</dbReference>
<dbReference type="PROSITE" id="PS00217">
    <property type="entry name" value="SUGAR_TRANSPORT_2"/>
    <property type="match status" value="1"/>
</dbReference>
<dbReference type="PANTHER" id="PTHR48022:SF41">
    <property type="entry name" value="MAJOR FACILITATOR SUPERFAMILY (MFS) PROFILE DOMAIN-CONTAINING PROTEIN"/>
    <property type="match status" value="1"/>
</dbReference>
<dbReference type="InterPro" id="IPR005829">
    <property type="entry name" value="Sugar_transporter_CS"/>
</dbReference>
<dbReference type="SUPFAM" id="SSF103473">
    <property type="entry name" value="MFS general substrate transporter"/>
    <property type="match status" value="1"/>
</dbReference>
<feature type="transmembrane region" description="Helical" evidence="7">
    <location>
        <begin position="482"/>
        <end position="500"/>
    </location>
</feature>
<evidence type="ECO:0000256" key="3">
    <source>
        <dbReference type="ARBA" id="ARBA00022692"/>
    </source>
</evidence>
<dbReference type="Pfam" id="PF12697">
    <property type="entry name" value="Abhydrolase_6"/>
    <property type="match status" value="1"/>
</dbReference>
<keyword evidence="5 7" id="KW-0472">Membrane</keyword>
<feature type="region of interest" description="Disordered" evidence="6">
    <location>
        <begin position="624"/>
        <end position="655"/>
    </location>
</feature>
<dbReference type="OrthoDB" id="6612291at2759"/>
<feature type="transmembrane region" description="Helical" evidence="7">
    <location>
        <begin position="102"/>
        <end position="122"/>
    </location>
</feature>
<keyword evidence="10" id="KW-1185">Reference proteome</keyword>
<proteinExistence type="inferred from homology"/>
<dbReference type="PROSITE" id="PS50850">
    <property type="entry name" value="MFS"/>
    <property type="match status" value="1"/>
</dbReference>
<keyword evidence="3 7" id="KW-0812">Transmembrane</keyword>
<evidence type="ECO:0000313" key="9">
    <source>
        <dbReference type="EMBL" id="KEZ40172.1"/>
    </source>
</evidence>
<comment type="caution">
    <text evidence="9">The sequence shown here is derived from an EMBL/GenBank/DDBJ whole genome shotgun (WGS) entry which is preliminary data.</text>
</comment>
<evidence type="ECO:0000256" key="6">
    <source>
        <dbReference type="SAM" id="MobiDB-lite"/>
    </source>
</evidence>
<comment type="similarity">
    <text evidence="2">Belongs to the major facilitator superfamily. Sugar transporter (TC 2.A.1.1) family.</text>
</comment>
<dbReference type="Gene3D" id="1.20.1250.20">
    <property type="entry name" value="MFS general substrate transporter like domains"/>
    <property type="match status" value="1"/>
</dbReference>
<gene>
    <name evidence="9" type="ORF">SAPIO_CDS9222</name>
</gene>
<evidence type="ECO:0000256" key="2">
    <source>
        <dbReference type="ARBA" id="ARBA00010992"/>
    </source>
</evidence>
<dbReference type="PANTHER" id="PTHR48022">
    <property type="entry name" value="PLASTIDIC GLUCOSE TRANSPORTER 4"/>
    <property type="match status" value="1"/>
</dbReference>
<sequence length="867" mass="93610">MELTDTHLCQADTKTALLTSTTPLDEETLTNAHATSSTTGEENLPLGQAIRRYPKVVGYCLALTIIVVGWGYDLVLIGAIVAVDPFQRDYGEIFEGKQIIPYLWLSLWNAANPMGMAIGSLFGGWLQDRIGRRLSLMVGSFICAAGVTVIFFSHLATTITAMRAVFFIGKVVQGVSIGSLKITALAYMSEISPTALRGSIMALIPTGNLLGQLLGAIVAYVINDVEGNKGYLAAFGSQWVLAVVPFVLFFFIPESPVYLEEKCRSELALKSATRLYAPKADAITALDAIRHNIIEEKAASADASYITCFRGANARRTWIVILANLLPALFGLDLLGKSSYFLQVIGMDSGRSLMILIGGIVAGTVANGIGIWILSRVGRRKVTIISLGGAAILWGSAGVSGFWNTPAVPYVVAGLLIAVIVACGMGCWPAAYAIMGEASSLRLRAKTQGLGGVAQQASSVAMSFAIPYAFNPDAGDLGAKSAFVYTGTCLIAVALCWFALPEMKGRTPAEIDTMFSIRLPTRKFKGWRGDSFSKMANLPTLVFIPGSWHKPICYDKIIKLLREKHKLRCVAITLPSTTGNPDATFKDDIDAARAAISSETSRGRDVVVIAHSFGGMIGNSAVKGFTRPKDTPASSAAPTSGSNSAQQVEQSQSPPTTGYVVGIILIASGYTMTGVAFMDPAFGHPPPAWRVNKETGFADIVTPPRELFYHDLPDDEANYWVSQLTPQSLKTLFEGREYAYAGWLDVPSWYIGTIEDRGLPVVLQRVQLAMAREMGGKIVHREMQTSHSPFLSQPEQTVGLIVDAVEAFTGETVAKEPAGVRNEVALPEIRVLQPLTWFKYGLPYFFGRIIGRSILIVGWVRRLFRSA</sequence>
<evidence type="ECO:0000256" key="7">
    <source>
        <dbReference type="SAM" id="Phobius"/>
    </source>
</evidence>
<dbReference type="GeneID" id="27728294"/>
<dbReference type="AlphaFoldDB" id="A0A084FYL0"/>
<feature type="transmembrane region" description="Helical" evidence="7">
    <location>
        <begin position="317"/>
        <end position="335"/>
    </location>
</feature>
<dbReference type="Pfam" id="PF00083">
    <property type="entry name" value="Sugar_tr"/>
    <property type="match status" value="1"/>
</dbReference>
<dbReference type="GO" id="GO:0005351">
    <property type="term" value="F:carbohydrate:proton symporter activity"/>
    <property type="evidence" value="ECO:0007669"/>
    <property type="project" value="TreeGrafter"/>
</dbReference>
<evidence type="ECO:0000313" key="10">
    <source>
        <dbReference type="Proteomes" id="UP000028545"/>
    </source>
</evidence>
<feature type="domain" description="Major facilitator superfamily (MFS) profile" evidence="8">
    <location>
        <begin position="59"/>
        <end position="504"/>
    </location>
</feature>